<evidence type="ECO:0000259" key="3">
    <source>
        <dbReference type="Pfam" id="PF00586"/>
    </source>
</evidence>
<dbReference type="Gene3D" id="3.30.1330.10">
    <property type="entry name" value="PurM-like, N-terminal domain"/>
    <property type="match status" value="1"/>
</dbReference>
<dbReference type="InterPro" id="IPR036676">
    <property type="entry name" value="PurM-like_C_sf"/>
</dbReference>
<organism evidence="5 6">
    <name type="scientific">Acuticoccus mangrovi</name>
    <dbReference type="NCBI Taxonomy" id="2796142"/>
    <lineage>
        <taxon>Bacteria</taxon>
        <taxon>Pseudomonadati</taxon>
        <taxon>Pseudomonadota</taxon>
        <taxon>Alphaproteobacteria</taxon>
        <taxon>Hyphomicrobiales</taxon>
        <taxon>Amorphaceae</taxon>
        <taxon>Acuticoccus</taxon>
    </lineage>
</organism>
<feature type="binding site" evidence="2">
    <location>
        <position position="47"/>
    </location>
    <ligand>
        <name>Mg(2+)</name>
        <dbReference type="ChEBI" id="CHEBI:18420"/>
        <label>2</label>
    </ligand>
</feature>
<keyword evidence="6" id="KW-1185">Reference proteome</keyword>
<dbReference type="InterPro" id="IPR010918">
    <property type="entry name" value="PurM-like_C_dom"/>
</dbReference>
<dbReference type="InterPro" id="IPR036921">
    <property type="entry name" value="PurM-like_N_sf"/>
</dbReference>
<keyword evidence="2 5" id="KW-0808">Transferase</keyword>
<feature type="binding site" evidence="2">
    <location>
        <position position="123"/>
    </location>
    <ligand>
        <name>Mg(2+)</name>
        <dbReference type="ChEBI" id="CHEBI:18420"/>
        <label>1</label>
    </ligand>
</feature>
<name>A0A934INI1_9HYPH</name>
<feature type="binding site" evidence="2">
    <location>
        <position position="75"/>
    </location>
    <ligand>
        <name>Mg(2+)</name>
        <dbReference type="ChEBI" id="CHEBI:18420"/>
        <label>2</label>
    </ligand>
</feature>
<proteinExistence type="inferred from homology"/>
<dbReference type="Gene3D" id="3.90.650.10">
    <property type="entry name" value="PurM-like C-terminal domain"/>
    <property type="match status" value="1"/>
</dbReference>
<keyword evidence="2" id="KW-0067">ATP-binding</keyword>
<feature type="binding site" evidence="2">
    <location>
        <begin position="122"/>
        <end position="123"/>
    </location>
    <ligand>
        <name>ATP</name>
        <dbReference type="ChEBI" id="CHEBI:30616"/>
    </ligand>
</feature>
<feature type="domain" description="PurM-like N-terminal" evidence="3">
    <location>
        <begin position="29"/>
        <end position="143"/>
    </location>
</feature>
<sequence length="330" mass="34365">MDEPALDEDGLIARVFAPLATAAGADALGDDAATFLAGSEDIVVTSDALAAGVHFFADDPPEAIAAKALRVNLSDLAAKGAEPFAYLLALALGEGWSASWAERFAASLRSDHARYGVTLLGGDTLRASPGGGTTIAITALGRVPHGRIVRRRSARPGEIITVTGTIGDAALGLLCRLGTDGAPFGLDAENVAALREAYLWPDPPVEAWRAVQRHAMAAMDVSDGLVGDLRKLCRTAAIGARIEADSVPLSPAVRAAVENHPAAFDKALTGGDDYQILATLRPSKVEAYMAELAELGLSATVIGEIVETPGLSIRRRGVPIDITDGRFQHF</sequence>
<evidence type="ECO:0000313" key="6">
    <source>
        <dbReference type="Proteomes" id="UP000609531"/>
    </source>
</evidence>
<dbReference type="GO" id="GO:0000287">
    <property type="term" value="F:magnesium ion binding"/>
    <property type="evidence" value="ECO:0007669"/>
    <property type="project" value="UniProtKB-UniRule"/>
</dbReference>
<dbReference type="GO" id="GO:0009228">
    <property type="term" value="P:thiamine biosynthetic process"/>
    <property type="evidence" value="ECO:0007669"/>
    <property type="project" value="UniProtKB-KW"/>
</dbReference>
<dbReference type="PANTHER" id="PTHR30270:SF0">
    <property type="entry name" value="THIAMINE-MONOPHOSPHATE KINASE"/>
    <property type="match status" value="1"/>
</dbReference>
<accession>A0A934INI1</accession>
<dbReference type="NCBIfam" id="TIGR01379">
    <property type="entry name" value="thiL"/>
    <property type="match status" value="1"/>
</dbReference>
<dbReference type="Proteomes" id="UP000609531">
    <property type="component" value="Unassembled WGS sequence"/>
</dbReference>
<comment type="miscellaneous">
    <text evidence="2">Reaction mechanism of ThiL seems to utilize a direct, inline transfer of the gamma-phosphate of ATP to TMP rather than a phosphorylated enzyme intermediate.</text>
</comment>
<dbReference type="InterPro" id="IPR006283">
    <property type="entry name" value="ThiL-like"/>
</dbReference>
<keyword evidence="2" id="KW-0479">Metal-binding</keyword>
<feature type="binding site" evidence="2">
    <location>
        <position position="220"/>
    </location>
    <ligand>
        <name>Mg(2+)</name>
        <dbReference type="ChEBI" id="CHEBI:18420"/>
        <label>3</label>
    </ligand>
</feature>
<dbReference type="GO" id="GO:0009030">
    <property type="term" value="F:thiamine-phosphate kinase activity"/>
    <property type="evidence" value="ECO:0007669"/>
    <property type="project" value="UniProtKB-UniRule"/>
</dbReference>
<comment type="similarity">
    <text evidence="2">Belongs to the thiamine-monophosphate kinase family.</text>
</comment>
<comment type="caution">
    <text evidence="5">The sequence shown here is derived from an EMBL/GenBank/DDBJ whole genome shotgun (WGS) entry which is preliminary data.</text>
</comment>
<dbReference type="Pfam" id="PF00586">
    <property type="entry name" value="AIRS"/>
    <property type="match status" value="1"/>
</dbReference>
<feature type="binding site" evidence="2">
    <location>
        <position position="31"/>
    </location>
    <ligand>
        <name>Mg(2+)</name>
        <dbReference type="ChEBI" id="CHEBI:18420"/>
        <label>4</label>
    </ligand>
</feature>
<feature type="binding site" evidence="2">
    <location>
        <position position="45"/>
    </location>
    <ligand>
        <name>Mg(2+)</name>
        <dbReference type="ChEBI" id="CHEBI:18420"/>
        <label>4</label>
    </ligand>
</feature>
<evidence type="ECO:0000313" key="5">
    <source>
        <dbReference type="EMBL" id="MBJ3778171.1"/>
    </source>
</evidence>
<feature type="binding site" evidence="2">
    <location>
        <position position="31"/>
    </location>
    <ligand>
        <name>Mg(2+)</name>
        <dbReference type="ChEBI" id="CHEBI:18420"/>
        <label>3</label>
    </ligand>
</feature>
<feature type="binding site" evidence="2">
    <location>
        <position position="54"/>
    </location>
    <ligand>
        <name>substrate</name>
    </ligand>
</feature>
<comment type="function">
    <text evidence="2">Catalyzes the ATP-dependent phosphorylation of thiamine-monophosphate (TMP) to form thiamine-pyrophosphate (TPP), the active form of vitamin B1.</text>
</comment>
<feature type="binding site" evidence="2">
    <location>
        <position position="272"/>
    </location>
    <ligand>
        <name>substrate</name>
    </ligand>
</feature>
<keyword evidence="2 5" id="KW-0418">Kinase</keyword>
<comment type="pathway">
    <text evidence="2">Cofactor biosynthesis; thiamine diphosphate biosynthesis; thiamine diphosphate from thiamine phosphate: step 1/1.</text>
</comment>
<feature type="binding site" evidence="2">
    <location>
        <position position="46"/>
    </location>
    <ligand>
        <name>Mg(2+)</name>
        <dbReference type="ChEBI" id="CHEBI:18420"/>
        <label>1</label>
    </ligand>
</feature>
<feature type="binding site" evidence="2">
    <location>
        <position position="151"/>
    </location>
    <ligand>
        <name>ATP</name>
        <dbReference type="ChEBI" id="CHEBI:30616"/>
    </ligand>
</feature>
<dbReference type="Pfam" id="PF02769">
    <property type="entry name" value="AIRS_C"/>
    <property type="match status" value="1"/>
</dbReference>
<evidence type="ECO:0000256" key="2">
    <source>
        <dbReference type="HAMAP-Rule" id="MF_02128"/>
    </source>
</evidence>
<evidence type="ECO:0000259" key="4">
    <source>
        <dbReference type="Pfam" id="PF02769"/>
    </source>
</evidence>
<reference evidence="5" key="1">
    <citation type="submission" date="2020-12" db="EMBL/GenBank/DDBJ databases">
        <title>Bacterial taxonomy.</title>
        <authorList>
            <person name="Pan X."/>
        </authorList>
    </citation>
    <scope>NUCLEOTIDE SEQUENCE</scope>
    <source>
        <strain evidence="5">B2012</strain>
    </source>
</reference>
<gene>
    <name evidence="2 5" type="primary">thiL</name>
    <name evidence="5" type="ORF">JCR33_20895</name>
</gene>
<protein>
    <recommendedName>
        <fullName evidence="2">Thiamine-monophosphate kinase</fullName>
        <shortName evidence="2">TMP kinase</shortName>
        <shortName evidence="2">Thiamine-phosphate kinase</shortName>
        <ecNumber evidence="2">2.7.4.16</ecNumber>
    </recommendedName>
</protein>
<dbReference type="SUPFAM" id="SSF56042">
    <property type="entry name" value="PurM C-terminal domain-like"/>
    <property type="match status" value="1"/>
</dbReference>
<feature type="binding site" evidence="2">
    <location>
        <position position="223"/>
    </location>
    <ligand>
        <name>Mg(2+)</name>
        <dbReference type="ChEBI" id="CHEBI:18420"/>
        <label>5</label>
    </ligand>
</feature>
<dbReference type="EC" id="2.7.4.16" evidence="2"/>
<feature type="binding site" evidence="2">
    <location>
        <position position="47"/>
    </location>
    <ligand>
        <name>Mg(2+)</name>
        <dbReference type="ChEBI" id="CHEBI:18420"/>
        <label>1</label>
    </ligand>
</feature>
<feature type="binding site" evidence="2">
    <location>
        <position position="327"/>
    </location>
    <ligand>
        <name>substrate</name>
    </ligand>
</feature>
<keyword evidence="2" id="KW-0460">Magnesium</keyword>
<feature type="binding site" evidence="2">
    <location>
        <position position="75"/>
    </location>
    <ligand>
        <name>Mg(2+)</name>
        <dbReference type="ChEBI" id="CHEBI:18420"/>
        <label>3</label>
    </ligand>
</feature>
<dbReference type="PIRSF" id="PIRSF005303">
    <property type="entry name" value="Thiam_monoph_kin"/>
    <property type="match status" value="1"/>
</dbReference>
<dbReference type="CDD" id="cd02194">
    <property type="entry name" value="ThiL"/>
    <property type="match status" value="1"/>
</dbReference>
<dbReference type="EMBL" id="JAEKJA010000024">
    <property type="protein sequence ID" value="MBJ3778171.1"/>
    <property type="molecule type" value="Genomic_DNA"/>
</dbReference>
<dbReference type="SUPFAM" id="SSF55326">
    <property type="entry name" value="PurM N-terminal domain-like"/>
    <property type="match status" value="1"/>
</dbReference>
<dbReference type="GO" id="GO:0005524">
    <property type="term" value="F:ATP binding"/>
    <property type="evidence" value="ECO:0007669"/>
    <property type="project" value="UniProtKB-UniRule"/>
</dbReference>
<feature type="binding site" evidence="2">
    <location>
        <position position="222"/>
    </location>
    <ligand>
        <name>ATP</name>
        <dbReference type="ChEBI" id="CHEBI:30616"/>
    </ligand>
</feature>
<dbReference type="HAMAP" id="MF_02128">
    <property type="entry name" value="TMP_kinase"/>
    <property type="match status" value="1"/>
</dbReference>
<dbReference type="RefSeq" id="WP_198884078.1">
    <property type="nucleotide sequence ID" value="NZ_JAEKJA010000024.1"/>
</dbReference>
<comment type="caution">
    <text evidence="2">Lacks conserved residue(s) required for the propagation of feature annotation.</text>
</comment>
<evidence type="ECO:0000256" key="1">
    <source>
        <dbReference type="ARBA" id="ARBA00022977"/>
    </source>
</evidence>
<keyword evidence="1 2" id="KW-0784">Thiamine biosynthesis</keyword>
<feature type="domain" description="PurM-like C-terminal" evidence="4">
    <location>
        <begin position="155"/>
        <end position="313"/>
    </location>
</feature>
<dbReference type="GO" id="GO:0009229">
    <property type="term" value="P:thiamine diphosphate biosynthetic process"/>
    <property type="evidence" value="ECO:0007669"/>
    <property type="project" value="UniProtKB-UniRule"/>
</dbReference>
<comment type="catalytic activity">
    <reaction evidence="2">
        <text>thiamine phosphate + ATP = thiamine diphosphate + ADP</text>
        <dbReference type="Rhea" id="RHEA:15913"/>
        <dbReference type="ChEBI" id="CHEBI:30616"/>
        <dbReference type="ChEBI" id="CHEBI:37575"/>
        <dbReference type="ChEBI" id="CHEBI:58937"/>
        <dbReference type="ChEBI" id="CHEBI:456216"/>
        <dbReference type="EC" id="2.7.4.16"/>
    </reaction>
</comment>
<dbReference type="PANTHER" id="PTHR30270">
    <property type="entry name" value="THIAMINE-MONOPHOSPHATE KINASE"/>
    <property type="match status" value="1"/>
</dbReference>
<dbReference type="InterPro" id="IPR016188">
    <property type="entry name" value="PurM-like_N"/>
</dbReference>
<dbReference type="AlphaFoldDB" id="A0A934INI1"/>
<feature type="binding site" evidence="2">
    <location>
        <position position="75"/>
    </location>
    <ligand>
        <name>Mg(2+)</name>
        <dbReference type="ChEBI" id="CHEBI:18420"/>
        <label>4</label>
    </ligand>
</feature>
<keyword evidence="2" id="KW-0547">Nucleotide-binding</keyword>